<proteinExistence type="predicted"/>
<evidence type="ECO:0000313" key="3">
    <source>
        <dbReference type="Proteomes" id="UP000295192"/>
    </source>
</evidence>
<dbReference type="EMBL" id="LSRL02000025">
    <property type="protein sequence ID" value="TDG49220.1"/>
    <property type="molecule type" value="Genomic_DNA"/>
</dbReference>
<dbReference type="AlphaFoldDB" id="A0A484BMF4"/>
<name>A0A484BMF4_DRONA</name>
<reference evidence="2 3" key="1">
    <citation type="journal article" date="2019" name="J. Hered.">
        <title>An Improved Genome Assembly for Drosophila navojoa, the Basal Species in the mojavensis Cluster.</title>
        <authorList>
            <person name="Vanderlinde T."/>
            <person name="Dupim E.G."/>
            <person name="Nazario-Yepiz N.O."/>
            <person name="Carvalho A.B."/>
        </authorList>
    </citation>
    <scope>NUCLEOTIDE SEQUENCE [LARGE SCALE GENOMIC DNA]</scope>
    <source>
        <strain evidence="2">Navoj_Jal97</strain>
        <tissue evidence="2">Whole organism</tissue>
    </source>
</reference>
<dbReference type="OrthoDB" id="2163268at2759"/>
<feature type="region of interest" description="Disordered" evidence="1">
    <location>
        <begin position="1"/>
        <end position="83"/>
    </location>
</feature>
<comment type="caution">
    <text evidence="2">The sequence shown here is derived from an EMBL/GenBank/DDBJ whole genome shotgun (WGS) entry which is preliminary data.</text>
</comment>
<dbReference type="STRING" id="7232.A0A484BMF4"/>
<accession>A0A484BMF4</accession>
<organism evidence="2 3">
    <name type="scientific">Drosophila navojoa</name>
    <name type="common">Fruit fly</name>
    <dbReference type="NCBI Taxonomy" id="7232"/>
    <lineage>
        <taxon>Eukaryota</taxon>
        <taxon>Metazoa</taxon>
        <taxon>Ecdysozoa</taxon>
        <taxon>Arthropoda</taxon>
        <taxon>Hexapoda</taxon>
        <taxon>Insecta</taxon>
        <taxon>Pterygota</taxon>
        <taxon>Neoptera</taxon>
        <taxon>Endopterygota</taxon>
        <taxon>Diptera</taxon>
        <taxon>Brachycera</taxon>
        <taxon>Muscomorpha</taxon>
        <taxon>Ephydroidea</taxon>
        <taxon>Drosophilidae</taxon>
        <taxon>Drosophila</taxon>
    </lineage>
</organism>
<evidence type="ECO:0000313" key="2">
    <source>
        <dbReference type="EMBL" id="TDG49220.1"/>
    </source>
</evidence>
<dbReference type="Proteomes" id="UP000295192">
    <property type="component" value="Unassembled WGS sequence"/>
</dbReference>
<evidence type="ECO:0000256" key="1">
    <source>
        <dbReference type="SAM" id="MobiDB-lite"/>
    </source>
</evidence>
<gene>
    <name evidence="2" type="ORF">AWZ03_004309</name>
</gene>
<protein>
    <submittedName>
        <fullName evidence="2">Uncharacterized protein</fullName>
    </submittedName>
</protein>
<sequence>MEIERDLGHSATPSPSPSPSPSPQPPADYDVEVDPDNMVIRGGGGDAYDPEIDPDNMVVPGSRAVTPNYDDEGVYQAHTKKRS</sequence>
<feature type="compositionally biased region" description="Pro residues" evidence="1">
    <location>
        <begin position="14"/>
        <end position="26"/>
    </location>
</feature>
<keyword evidence="3" id="KW-1185">Reference proteome</keyword>